<sequence>MKGLLQKPYLLVALWVLGFSMGPGLPIVRPTAGPTPKATLWRPQPQGNPPSLREWLLPDPMGLEPCSTPVYASKPQPHYPRHMA</sequence>
<dbReference type="RefSeq" id="WP_013157342.1">
    <property type="nucleotide sequence ID" value="NC_014212.1"/>
</dbReference>
<evidence type="ECO:0000313" key="2">
    <source>
        <dbReference type="Proteomes" id="UP000001916"/>
    </source>
</evidence>
<reference evidence="1 2" key="1">
    <citation type="journal article" date="2010" name="Stand. Genomic Sci.">
        <title>Complete genome sequence of Meiothermus silvanus type strain (VI-R2).</title>
        <authorList>
            <person name="Sikorski J."/>
            <person name="Tindall B.J."/>
            <person name="Lowry S."/>
            <person name="Lucas S."/>
            <person name="Nolan M."/>
            <person name="Copeland A."/>
            <person name="Glavina Del Rio T."/>
            <person name="Tice H."/>
            <person name="Cheng J.F."/>
            <person name="Han C."/>
            <person name="Pitluck S."/>
            <person name="Liolios K."/>
            <person name="Ivanova N."/>
            <person name="Mavromatis K."/>
            <person name="Mikhailova N."/>
            <person name="Pati A."/>
            <person name="Goodwin L."/>
            <person name="Chen A."/>
            <person name="Palaniappan K."/>
            <person name="Land M."/>
            <person name="Hauser L."/>
            <person name="Chang Y.J."/>
            <person name="Jeffries C.D."/>
            <person name="Rohde M."/>
            <person name="Goker M."/>
            <person name="Woyke T."/>
            <person name="Bristow J."/>
            <person name="Eisen J.A."/>
            <person name="Markowitz V."/>
            <person name="Hugenholtz P."/>
            <person name="Kyrpides N.C."/>
            <person name="Klenk H.P."/>
            <person name="Lapidus A."/>
        </authorList>
    </citation>
    <scope>NUCLEOTIDE SEQUENCE [LARGE SCALE GENOMIC DNA]</scope>
    <source>
        <strain evidence="2">ATCC 700542 / DSM 9946 / VI-R2</strain>
    </source>
</reference>
<dbReference type="HOGENOM" id="CLU_2523658_0_0_0"/>
<keyword evidence="2" id="KW-1185">Reference proteome</keyword>
<name>D7BBW0_ALLS1</name>
<organism evidence="1 2">
    <name type="scientific">Allomeiothermus silvanus (strain ATCC 700542 / DSM 9946 / NBRC 106475 / NCIMB 13440 / VI-R2)</name>
    <name type="common">Thermus silvanus</name>
    <dbReference type="NCBI Taxonomy" id="526227"/>
    <lineage>
        <taxon>Bacteria</taxon>
        <taxon>Thermotogati</taxon>
        <taxon>Deinococcota</taxon>
        <taxon>Deinococci</taxon>
        <taxon>Thermales</taxon>
        <taxon>Thermaceae</taxon>
        <taxon>Allomeiothermus</taxon>
    </lineage>
</organism>
<evidence type="ECO:0000313" key="1">
    <source>
        <dbReference type="EMBL" id="ADH62756.1"/>
    </source>
</evidence>
<protein>
    <submittedName>
        <fullName evidence="1">Uncharacterized protein</fullName>
    </submittedName>
</protein>
<dbReference type="Proteomes" id="UP000001916">
    <property type="component" value="Chromosome"/>
</dbReference>
<dbReference type="AlphaFoldDB" id="D7BBW0"/>
<dbReference type="KEGG" id="msv:Mesil_0843"/>
<accession>D7BBW0</accession>
<gene>
    <name evidence="1" type="ordered locus">Mesil_0843</name>
</gene>
<dbReference type="EMBL" id="CP002042">
    <property type="protein sequence ID" value="ADH62756.1"/>
    <property type="molecule type" value="Genomic_DNA"/>
</dbReference>
<proteinExistence type="predicted"/>